<keyword evidence="3" id="KW-1185">Reference proteome</keyword>
<feature type="region of interest" description="Disordered" evidence="1">
    <location>
        <begin position="23"/>
        <end position="45"/>
    </location>
</feature>
<accession>Q2CH33</accession>
<sequence>MGKFSKGDHVSWSSEAWRVSGHEIESDQSDHISAHKEDALTKLRS</sequence>
<dbReference type="eggNOG" id="ENOG503302Q">
    <property type="taxonomic scope" value="Bacteria"/>
</dbReference>
<evidence type="ECO:0000313" key="2">
    <source>
        <dbReference type="EMBL" id="EAR51978.1"/>
    </source>
</evidence>
<gene>
    <name evidence="2" type="ORF">OG2516_13174</name>
</gene>
<dbReference type="AlphaFoldDB" id="Q2CH33"/>
<comment type="caution">
    <text evidence="2">The sequence shown here is derived from an EMBL/GenBank/DDBJ whole genome shotgun (WGS) entry which is preliminary data.</text>
</comment>
<name>Q2CH33_OCEGH</name>
<evidence type="ECO:0008006" key="4">
    <source>
        <dbReference type="Google" id="ProtNLM"/>
    </source>
</evidence>
<protein>
    <recommendedName>
        <fullName evidence="4">DUF2945 domain-containing protein</fullName>
    </recommendedName>
</protein>
<evidence type="ECO:0000256" key="1">
    <source>
        <dbReference type="SAM" id="MobiDB-lite"/>
    </source>
</evidence>
<dbReference type="EMBL" id="AAOT01000007">
    <property type="protein sequence ID" value="EAR51978.1"/>
    <property type="molecule type" value="Genomic_DNA"/>
</dbReference>
<dbReference type="RefSeq" id="WP_007256156.1">
    <property type="nucleotide sequence ID" value="NZ_CH724108.1"/>
</dbReference>
<reference evidence="2 3" key="1">
    <citation type="journal article" date="2010" name="J. Bacteriol.">
        <title>Genome sequences of Oceanicola granulosus HTCC2516(T) and Oceanicola batsensis HTCC2597(TDelta).</title>
        <authorList>
            <person name="Thrash J.C."/>
            <person name="Cho J.C."/>
            <person name="Vergin K.L."/>
            <person name="Giovannoni S.J."/>
        </authorList>
    </citation>
    <scope>NUCLEOTIDE SEQUENCE [LARGE SCALE GENOMIC DNA]</scope>
    <source>
        <strain evidence="3">ATCC BAA-861 / DSM 15982 / KCTC 12143 / HTCC2516</strain>
    </source>
</reference>
<dbReference type="Proteomes" id="UP000003635">
    <property type="component" value="Unassembled WGS sequence"/>
</dbReference>
<dbReference type="HOGENOM" id="CLU_3202725_0_0_5"/>
<evidence type="ECO:0000313" key="3">
    <source>
        <dbReference type="Proteomes" id="UP000003635"/>
    </source>
</evidence>
<organism evidence="2 3">
    <name type="scientific">Oceanicola granulosus (strain ATCC BAA-861 / DSM 15982 / KCTC 12143 / HTCC2516)</name>
    <dbReference type="NCBI Taxonomy" id="314256"/>
    <lineage>
        <taxon>Bacteria</taxon>
        <taxon>Pseudomonadati</taxon>
        <taxon>Pseudomonadota</taxon>
        <taxon>Alphaproteobacteria</taxon>
        <taxon>Rhodobacterales</taxon>
        <taxon>Roseobacteraceae</taxon>
        <taxon>Oceanicola</taxon>
    </lineage>
</organism>
<proteinExistence type="predicted"/>